<dbReference type="Proteomes" id="UP001501427">
    <property type="component" value="Unassembled WGS sequence"/>
</dbReference>
<organism evidence="2 3">
    <name type="scientific">Actinomadura livida</name>
    <dbReference type="NCBI Taxonomy" id="79909"/>
    <lineage>
        <taxon>Bacteria</taxon>
        <taxon>Bacillati</taxon>
        <taxon>Actinomycetota</taxon>
        <taxon>Actinomycetes</taxon>
        <taxon>Streptosporangiales</taxon>
        <taxon>Thermomonosporaceae</taxon>
        <taxon>Actinomadura</taxon>
    </lineage>
</organism>
<evidence type="ECO:0000313" key="2">
    <source>
        <dbReference type="EMBL" id="GAA0572755.1"/>
    </source>
</evidence>
<feature type="region of interest" description="Disordered" evidence="1">
    <location>
        <begin position="27"/>
        <end position="103"/>
    </location>
</feature>
<dbReference type="EMBL" id="BAAAHD010000033">
    <property type="protein sequence ID" value="GAA0572755.1"/>
    <property type="molecule type" value="Genomic_DNA"/>
</dbReference>
<sequence>MLVRDRDPVGVEQHGGIEMIVSRVLVPGSEKGPRRSEPRVREQVEGGRVHRDPRMSEKGYLRHVETVSPRPLHRTHRNAQSGYAVGMKEKAGGDLTIATETLP</sequence>
<keyword evidence="3" id="KW-1185">Reference proteome</keyword>
<protein>
    <submittedName>
        <fullName evidence="2">Uncharacterized protein</fullName>
    </submittedName>
</protein>
<name>A0ABN1ERP3_9ACTN</name>
<accession>A0ABN1ERP3</accession>
<gene>
    <name evidence="2" type="ORF">GCM10009546_39340</name>
</gene>
<proteinExistence type="predicted"/>
<evidence type="ECO:0000313" key="3">
    <source>
        <dbReference type="Proteomes" id="UP001501427"/>
    </source>
</evidence>
<reference evidence="2 3" key="1">
    <citation type="journal article" date="2019" name="Int. J. Syst. Evol. Microbiol.">
        <title>The Global Catalogue of Microorganisms (GCM) 10K type strain sequencing project: providing services to taxonomists for standard genome sequencing and annotation.</title>
        <authorList>
            <consortium name="The Broad Institute Genomics Platform"/>
            <consortium name="The Broad Institute Genome Sequencing Center for Infectious Disease"/>
            <person name="Wu L."/>
            <person name="Ma J."/>
        </authorList>
    </citation>
    <scope>NUCLEOTIDE SEQUENCE [LARGE SCALE GENOMIC DNA]</scope>
    <source>
        <strain evidence="2 3">JCM 10667</strain>
    </source>
</reference>
<evidence type="ECO:0000256" key="1">
    <source>
        <dbReference type="SAM" id="MobiDB-lite"/>
    </source>
</evidence>
<comment type="caution">
    <text evidence="2">The sequence shown here is derived from an EMBL/GenBank/DDBJ whole genome shotgun (WGS) entry which is preliminary data.</text>
</comment>
<feature type="compositionally biased region" description="Basic and acidic residues" evidence="1">
    <location>
        <begin position="31"/>
        <end position="65"/>
    </location>
</feature>